<dbReference type="InterPro" id="IPR035922">
    <property type="entry name" value="3H_dom_sf"/>
</dbReference>
<dbReference type="InterPro" id="IPR013196">
    <property type="entry name" value="HTH_11"/>
</dbReference>
<evidence type="ECO:0000259" key="3">
    <source>
        <dbReference type="Pfam" id="PF08279"/>
    </source>
</evidence>
<dbReference type="SUPFAM" id="SSF75500">
    <property type="entry name" value="Putative transcriptional regulator TM1602, C-terminal domain"/>
    <property type="match status" value="1"/>
</dbReference>
<keyword evidence="5" id="KW-1185">Reference proteome</keyword>
<dbReference type="PIRSF" id="PIRSF037847">
    <property type="entry name" value="NiaR"/>
    <property type="match status" value="1"/>
</dbReference>
<dbReference type="InterPro" id="IPR026043">
    <property type="entry name" value="NadR"/>
</dbReference>
<evidence type="ECO:0000256" key="1">
    <source>
        <dbReference type="PIRSR" id="PIRSR037847-1"/>
    </source>
</evidence>
<feature type="binding site" evidence="1">
    <location>
        <position position="75"/>
    </location>
    <ligand>
        <name>Ni(2+)</name>
        <dbReference type="ChEBI" id="CHEBI:49786"/>
    </ligand>
</feature>
<dbReference type="PANTHER" id="PTHR40068">
    <property type="entry name" value="TRANSCRIPTION REPRESSOR NIAR-RELATED"/>
    <property type="match status" value="1"/>
</dbReference>
<organism evidence="4 5">
    <name type="scientific">Butyrivibrio hungatei</name>
    <dbReference type="NCBI Taxonomy" id="185008"/>
    <lineage>
        <taxon>Bacteria</taxon>
        <taxon>Bacillati</taxon>
        <taxon>Bacillota</taxon>
        <taxon>Clostridia</taxon>
        <taxon>Lachnospirales</taxon>
        <taxon>Lachnospiraceae</taxon>
        <taxon>Butyrivibrio</taxon>
    </lineage>
</organism>
<evidence type="ECO:0000313" key="4">
    <source>
        <dbReference type="EMBL" id="SCY49688.1"/>
    </source>
</evidence>
<feature type="binding site" evidence="1">
    <location>
        <position position="144"/>
    </location>
    <ligand>
        <name>Ni(2+)</name>
        <dbReference type="ChEBI" id="CHEBI:49786"/>
    </ligand>
</feature>
<dbReference type="Proteomes" id="UP000183047">
    <property type="component" value="Unassembled WGS sequence"/>
</dbReference>
<reference evidence="5" key="1">
    <citation type="submission" date="2016-10" db="EMBL/GenBank/DDBJ databases">
        <authorList>
            <person name="Varghese N."/>
            <person name="Submissions S."/>
        </authorList>
    </citation>
    <scope>NUCLEOTIDE SEQUENCE [LARGE SCALE GENOMIC DNA]</scope>
    <source>
        <strain evidence="5">XBD2006</strain>
    </source>
</reference>
<sequence>MDGQARRNKIIDIVKKSEKPVSGTFLAEQLNVSRQVVVTDIALIRANGVNIMSTNRGYIINSDGGRCRRIIKSRHTDEQILDELFTIVDNGGCAENTIINHRYYNRVEAPLNVSSRRDAKVFMEAIESGKSKTLSSATSGYHYHVISAEDEATLDVIEDELKAKGYWLPLDDWISKEMPV</sequence>
<feature type="domain" description="Helix-turn-helix type 11" evidence="3">
    <location>
        <begin position="6"/>
        <end position="59"/>
    </location>
</feature>
<evidence type="ECO:0000313" key="5">
    <source>
        <dbReference type="Proteomes" id="UP000183047"/>
    </source>
</evidence>
<dbReference type="Gene3D" id="3.30.1340.20">
    <property type="entry name" value="3H domain"/>
    <property type="match status" value="1"/>
</dbReference>
<dbReference type="Pfam" id="PF02829">
    <property type="entry name" value="3H"/>
    <property type="match status" value="1"/>
</dbReference>
<dbReference type="OrthoDB" id="9792661at2"/>
<feature type="binding site" evidence="1">
    <location>
        <position position="83"/>
    </location>
    <ligand>
        <name>Ni(2+)</name>
        <dbReference type="ChEBI" id="CHEBI:49786"/>
    </ligand>
</feature>
<dbReference type="GO" id="GO:0046872">
    <property type="term" value="F:metal ion binding"/>
    <property type="evidence" value="ECO:0007669"/>
    <property type="project" value="UniProtKB-KW"/>
</dbReference>
<dbReference type="InterPro" id="IPR036388">
    <property type="entry name" value="WH-like_DNA-bd_sf"/>
</dbReference>
<feature type="binding site" evidence="1">
    <location>
        <position position="142"/>
    </location>
    <ligand>
        <name>Ni(2+)</name>
        <dbReference type="ChEBI" id="CHEBI:49786"/>
    </ligand>
</feature>
<dbReference type="SUPFAM" id="SSF46785">
    <property type="entry name" value="Winged helix' DNA-binding domain"/>
    <property type="match status" value="1"/>
</dbReference>
<evidence type="ECO:0000259" key="2">
    <source>
        <dbReference type="Pfam" id="PF02829"/>
    </source>
</evidence>
<dbReference type="InterPro" id="IPR036390">
    <property type="entry name" value="WH_DNA-bd_sf"/>
</dbReference>
<dbReference type="RefSeq" id="WP_074463234.1">
    <property type="nucleotide sequence ID" value="NZ_FMUR01000020.1"/>
</dbReference>
<name>A0A1G5GG60_9FIRM</name>
<dbReference type="PANTHER" id="PTHR40068:SF1">
    <property type="entry name" value="TRANSCRIPTION REPRESSOR NIAR-RELATED"/>
    <property type="match status" value="1"/>
</dbReference>
<dbReference type="EMBL" id="FMUR01000020">
    <property type="protein sequence ID" value="SCY49688.1"/>
    <property type="molecule type" value="Genomic_DNA"/>
</dbReference>
<accession>A0A1G5GG60</accession>
<evidence type="ECO:0008006" key="6">
    <source>
        <dbReference type="Google" id="ProtNLM"/>
    </source>
</evidence>
<proteinExistence type="predicted"/>
<dbReference type="AlphaFoldDB" id="A0A1G5GG60"/>
<keyword evidence="1" id="KW-0479">Metal-binding</keyword>
<protein>
    <recommendedName>
        <fullName evidence="6">Transcription repressor NadR</fullName>
    </recommendedName>
</protein>
<dbReference type="Gene3D" id="1.10.10.10">
    <property type="entry name" value="Winged helix-like DNA-binding domain superfamily/Winged helix DNA-binding domain"/>
    <property type="match status" value="1"/>
</dbReference>
<keyword evidence="1" id="KW-0533">Nickel</keyword>
<dbReference type="InterPro" id="IPR004173">
    <property type="entry name" value="3H_domain"/>
</dbReference>
<gene>
    <name evidence="4" type="ORF">SAMN02910451_02829</name>
</gene>
<feature type="domain" description="3H" evidence="2">
    <location>
        <begin position="71"/>
        <end position="166"/>
    </location>
</feature>
<dbReference type="Pfam" id="PF08279">
    <property type="entry name" value="HTH_11"/>
    <property type="match status" value="1"/>
</dbReference>